<dbReference type="PRINTS" id="PR00080">
    <property type="entry name" value="SDRFAMILY"/>
</dbReference>
<dbReference type="AlphaFoldDB" id="A0A1H2I4K3"/>
<dbReference type="SMART" id="SM00822">
    <property type="entry name" value="PKS_KR"/>
    <property type="match status" value="1"/>
</dbReference>
<evidence type="ECO:0000256" key="3">
    <source>
        <dbReference type="RuleBase" id="RU000363"/>
    </source>
</evidence>
<evidence type="ECO:0000259" key="4">
    <source>
        <dbReference type="SMART" id="SM00822"/>
    </source>
</evidence>
<dbReference type="PANTHER" id="PTHR45024">
    <property type="entry name" value="DEHYDROGENASES, SHORT CHAIN"/>
    <property type="match status" value="1"/>
</dbReference>
<dbReference type="STRING" id="1245526.SAMN05216580_2692"/>
<dbReference type="NCBIfam" id="NF005861">
    <property type="entry name" value="PRK07791.1"/>
    <property type="match status" value="1"/>
</dbReference>
<evidence type="ECO:0000313" key="6">
    <source>
        <dbReference type="Proteomes" id="UP000243063"/>
    </source>
</evidence>
<dbReference type="EMBL" id="LT629780">
    <property type="protein sequence ID" value="SDU38728.1"/>
    <property type="molecule type" value="Genomic_DNA"/>
</dbReference>
<dbReference type="GO" id="GO:0016491">
    <property type="term" value="F:oxidoreductase activity"/>
    <property type="evidence" value="ECO:0007669"/>
    <property type="project" value="UniProtKB-KW"/>
</dbReference>
<organism evidence="5 6">
    <name type="scientific">Geopseudomonas guangdongensis</name>
    <dbReference type="NCBI Taxonomy" id="1245526"/>
    <lineage>
        <taxon>Bacteria</taxon>
        <taxon>Pseudomonadati</taxon>
        <taxon>Pseudomonadota</taxon>
        <taxon>Gammaproteobacteria</taxon>
        <taxon>Pseudomonadales</taxon>
        <taxon>Pseudomonadaceae</taxon>
        <taxon>Geopseudomonas</taxon>
    </lineage>
</organism>
<dbReference type="Proteomes" id="UP000243063">
    <property type="component" value="Chromosome I"/>
</dbReference>
<dbReference type="OrthoDB" id="9804774at2"/>
<dbReference type="InterPro" id="IPR020904">
    <property type="entry name" value="Sc_DH/Rdtase_CS"/>
</dbReference>
<evidence type="ECO:0000256" key="1">
    <source>
        <dbReference type="ARBA" id="ARBA00006484"/>
    </source>
</evidence>
<comment type="similarity">
    <text evidence="1 3">Belongs to the short-chain dehydrogenases/reductases (SDR) family.</text>
</comment>
<dbReference type="Pfam" id="PF00106">
    <property type="entry name" value="adh_short"/>
    <property type="match status" value="1"/>
</dbReference>
<keyword evidence="2" id="KW-0560">Oxidoreductase</keyword>
<proteinExistence type="inferred from homology"/>
<dbReference type="SUPFAM" id="SSF51735">
    <property type="entry name" value="NAD(P)-binding Rossmann-fold domains"/>
    <property type="match status" value="1"/>
</dbReference>
<dbReference type="PANTHER" id="PTHR45024:SF2">
    <property type="entry name" value="SCP2 DOMAIN-CONTAINING PROTEIN"/>
    <property type="match status" value="1"/>
</dbReference>
<sequence>MAICAGRTVIITGAGGGLGRAYALAFAAEGANVVVNDIRQAAAEDVAGEIRAAGGAAIANADDITTLATAQRIVDAAVAAFGEVHVLVNNAGILRDRMFLSLSEEDWDLVMQVHLKGHFCLANILARRWRDQAKAGQPVDARIINTSSGAGLQGSVGQSNYSAAKGGVAALTLVQAAELARYGITANALAPAARTAMTESAMAEVVKKPEDGSFDLWAAENVAPLVVWLGSAQSRHVTGQVFESQGGRISLGDGWRTGVTRDKGARWLPEEIGPVVDEILAEAPKAQKVWGT</sequence>
<dbReference type="InterPro" id="IPR002347">
    <property type="entry name" value="SDR_fam"/>
</dbReference>
<dbReference type="PROSITE" id="PS00061">
    <property type="entry name" value="ADH_SHORT"/>
    <property type="match status" value="1"/>
</dbReference>
<feature type="domain" description="Ketoreductase" evidence="4">
    <location>
        <begin position="7"/>
        <end position="192"/>
    </location>
</feature>
<dbReference type="RefSeq" id="WP_090215432.1">
    <property type="nucleotide sequence ID" value="NZ_LT629780.1"/>
</dbReference>
<dbReference type="InterPro" id="IPR036291">
    <property type="entry name" value="NAD(P)-bd_dom_sf"/>
</dbReference>
<dbReference type="FunFam" id="3.40.50.720:FF:000446">
    <property type="entry name" value="Short chain dehydrogenase"/>
    <property type="match status" value="1"/>
</dbReference>
<dbReference type="Gene3D" id="3.40.50.720">
    <property type="entry name" value="NAD(P)-binding Rossmann-like Domain"/>
    <property type="match status" value="1"/>
</dbReference>
<evidence type="ECO:0000256" key="2">
    <source>
        <dbReference type="ARBA" id="ARBA00023002"/>
    </source>
</evidence>
<name>A0A1H2I4K3_9GAMM</name>
<gene>
    <name evidence="5" type="ORF">SAMN05216580_2692</name>
</gene>
<evidence type="ECO:0000313" key="5">
    <source>
        <dbReference type="EMBL" id="SDU38728.1"/>
    </source>
</evidence>
<accession>A0A1H2I4K3</accession>
<reference evidence="6" key="1">
    <citation type="submission" date="2016-10" db="EMBL/GenBank/DDBJ databases">
        <authorList>
            <person name="Varghese N."/>
            <person name="Submissions S."/>
        </authorList>
    </citation>
    <scope>NUCLEOTIDE SEQUENCE [LARGE SCALE GENOMIC DNA]</scope>
    <source>
        <strain evidence="6">CCTCC 2012022</strain>
    </source>
</reference>
<dbReference type="InterPro" id="IPR051687">
    <property type="entry name" value="Peroxisomal_Beta-Oxidation"/>
</dbReference>
<dbReference type="InterPro" id="IPR057326">
    <property type="entry name" value="KR_dom"/>
</dbReference>
<dbReference type="PRINTS" id="PR00081">
    <property type="entry name" value="GDHRDH"/>
</dbReference>
<protein>
    <submittedName>
        <fullName evidence="5">NAD(P)-dependent dehydrogenase, short-chain alcohol dehydrogenase family</fullName>
    </submittedName>
</protein>
<keyword evidence="6" id="KW-1185">Reference proteome</keyword>